<keyword evidence="1" id="KW-1133">Transmembrane helix</keyword>
<feature type="transmembrane region" description="Helical" evidence="1">
    <location>
        <begin position="84"/>
        <end position="104"/>
    </location>
</feature>
<dbReference type="Proteomes" id="UP000285897">
    <property type="component" value="Unassembled WGS sequence"/>
</dbReference>
<dbReference type="InterPro" id="IPR053150">
    <property type="entry name" value="Teicoplanin_resist-assoc"/>
</dbReference>
<dbReference type="EMBL" id="QROS01000002">
    <property type="protein sequence ID" value="RHL49722.1"/>
    <property type="molecule type" value="Genomic_DNA"/>
</dbReference>
<keyword evidence="1" id="KW-0812">Transmembrane</keyword>
<keyword evidence="1" id="KW-0472">Membrane</keyword>
<feature type="transmembrane region" description="Helical" evidence="1">
    <location>
        <begin position="7"/>
        <end position="32"/>
    </location>
</feature>
<evidence type="ECO:0000259" key="2">
    <source>
        <dbReference type="Pfam" id="PF04892"/>
    </source>
</evidence>
<gene>
    <name evidence="3" type="ORF">DW021_05135</name>
</gene>
<name>A0A415LMB9_9FIRM</name>
<organism evidence="3 4">
    <name type="scientific">Blautia obeum</name>
    <dbReference type="NCBI Taxonomy" id="40520"/>
    <lineage>
        <taxon>Bacteria</taxon>
        <taxon>Bacillati</taxon>
        <taxon>Bacillota</taxon>
        <taxon>Clostridia</taxon>
        <taxon>Lachnospirales</taxon>
        <taxon>Lachnospiraceae</taxon>
        <taxon>Blautia</taxon>
    </lineage>
</organism>
<dbReference type="PANTHER" id="PTHR36834:SF2">
    <property type="entry name" value="MEMBRANE PROTEIN"/>
    <property type="match status" value="1"/>
</dbReference>
<evidence type="ECO:0000313" key="3">
    <source>
        <dbReference type="EMBL" id="RHL49722.1"/>
    </source>
</evidence>
<dbReference type="RefSeq" id="WP_059085786.1">
    <property type="nucleotide sequence ID" value="NZ_CAXTZU010000012.1"/>
</dbReference>
<feature type="transmembrane region" description="Helical" evidence="1">
    <location>
        <begin position="116"/>
        <end position="136"/>
    </location>
</feature>
<feature type="transmembrane region" description="Helical" evidence="1">
    <location>
        <begin position="52"/>
        <end position="75"/>
    </location>
</feature>
<feature type="domain" description="VanZ-like" evidence="2">
    <location>
        <begin position="13"/>
        <end position="131"/>
    </location>
</feature>
<evidence type="ECO:0000256" key="1">
    <source>
        <dbReference type="SAM" id="Phobius"/>
    </source>
</evidence>
<proteinExistence type="predicted"/>
<feature type="transmembrane region" description="Helical" evidence="1">
    <location>
        <begin position="148"/>
        <end position="167"/>
    </location>
</feature>
<dbReference type="Pfam" id="PF04892">
    <property type="entry name" value="VanZ"/>
    <property type="match status" value="1"/>
</dbReference>
<accession>A0A415LMB9</accession>
<evidence type="ECO:0000313" key="4">
    <source>
        <dbReference type="Proteomes" id="UP000285897"/>
    </source>
</evidence>
<sequence length="169" mass="18928">MKRKSNCFVTILFLIYLALLVWIILFKLQFSISDLDKIRSINFIPFHYDKEIGAAFHLTEGLDNFLIFVPMGIYLQMLLPGTKLYVKFMLIAGTSFLLETMQYILAVGRSDITDVLTNTAGGLLGLAVYSMTARLIGNRIKANRLFSILASIVSVVVIGLLGLILFANR</sequence>
<protein>
    <submittedName>
        <fullName evidence="3">VanZ family protein</fullName>
    </submittedName>
</protein>
<dbReference type="PANTHER" id="PTHR36834">
    <property type="entry name" value="MEMBRANE PROTEIN-RELATED"/>
    <property type="match status" value="1"/>
</dbReference>
<dbReference type="InterPro" id="IPR006976">
    <property type="entry name" value="VanZ-like"/>
</dbReference>
<comment type="caution">
    <text evidence="3">The sequence shown here is derived from an EMBL/GenBank/DDBJ whole genome shotgun (WGS) entry which is preliminary data.</text>
</comment>
<dbReference type="AlphaFoldDB" id="A0A415LMB9"/>
<reference evidence="3 4" key="1">
    <citation type="submission" date="2018-08" db="EMBL/GenBank/DDBJ databases">
        <title>A genome reference for cultivated species of the human gut microbiota.</title>
        <authorList>
            <person name="Zou Y."/>
            <person name="Xue W."/>
            <person name="Luo G."/>
        </authorList>
    </citation>
    <scope>NUCLEOTIDE SEQUENCE [LARGE SCALE GENOMIC DNA]</scope>
    <source>
        <strain evidence="3 4">AF37-6AC</strain>
    </source>
</reference>